<organism evidence="4 5">
    <name type="scientific">Holdemanella biformis</name>
    <dbReference type="NCBI Taxonomy" id="1735"/>
    <lineage>
        <taxon>Bacteria</taxon>
        <taxon>Bacillati</taxon>
        <taxon>Bacillota</taxon>
        <taxon>Erysipelotrichia</taxon>
        <taxon>Erysipelotrichales</taxon>
        <taxon>Erysipelotrichaceae</taxon>
        <taxon>Holdemanella</taxon>
    </lineage>
</organism>
<proteinExistence type="predicted"/>
<feature type="transmembrane region" description="Helical" evidence="1">
    <location>
        <begin position="251"/>
        <end position="269"/>
    </location>
</feature>
<dbReference type="EMBL" id="QRYQ01000011">
    <property type="protein sequence ID" value="RGU91415.1"/>
    <property type="molecule type" value="Genomic_DNA"/>
</dbReference>
<keyword evidence="1" id="KW-0472">Membrane</keyword>
<dbReference type="GeneID" id="66579584"/>
<evidence type="ECO:0000256" key="1">
    <source>
        <dbReference type="SAM" id="Phobius"/>
    </source>
</evidence>
<dbReference type="Proteomes" id="UP000265489">
    <property type="component" value="Unassembled WGS sequence"/>
</dbReference>
<feature type="signal peptide" evidence="2">
    <location>
        <begin position="1"/>
        <end position="23"/>
    </location>
</feature>
<feature type="domain" description="CNA-B" evidence="3">
    <location>
        <begin position="150"/>
        <end position="231"/>
    </location>
</feature>
<evidence type="ECO:0000256" key="2">
    <source>
        <dbReference type="SAM" id="SignalP"/>
    </source>
</evidence>
<keyword evidence="2" id="KW-0732">Signal</keyword>
<keyword evidence="1" id="KW-1133">Transmembrane helix</keyword>
<protein>
    <submittedName>
        <fullName evidence="4">Cna B-type domain-containing protein</fullName>
    </submittedName>
</protein>
<dbReference type="Pfam" id="PF05738">
    <property type="entry name" value="Cna_B"/>
    <property type="match status" value="1"/>
</dbReference>
<gene>
    <name evidence="4" type="ORF">DWW32_06785</name>
</gene>
<evidence type="ECO:0000313" key="4">
    <source>
        <dbReference type="EMBL" id="RGU91415.1"/>
    </source>
</evidence>
<evidence type="ECO:0000313" key="5">
    <source>
        <dbReference type="Proteomes" id="UP000265489"/>
    </source>
</evidence>
<sequence>MKRILYFVFLTLLCCFLPMTLFADSDFMNLDVSCPISNMQVSLYRVADENYNLTGKFSGYSVDLKQDVQGAANALENRILMDGIEADASNSSDSSYKASFSGLESGIYLVVGKEVFQDGVFYMPQVSLISLSGNLSVDLKYETSDKPSRIHVLKVWKKDNKKSRPKSIEVCLLRSDGIVVDKVVLNSDNQWSNTWENLSTLYTYRVMETSVPSGYKESCTREKDTIVLTNTGNFTDKVEKKDEVLPNSGQLWWPVPVLLFVGLVLFGLGRHFKNEE</sequence>
<dbReference type="InterPro" id="IPR008454">
    <property type="entry name" value="Collagen-bd_Cna-like_B-typ_dom"/>
</dbReference>
<dbReference type="RefSeq" id="WP_118325212.1">
    <property type="nucleotide sequence ID" value="NZ_QRYH01000010.1"/>
</dbReference>
<dbReference type="AlphaFoldDB" id="A0A395W7C6"/>
<keyword evidence="1" id="KW-0812">Transmembrane</keyword>
<accession>A0A395W7C6</accession>
<dbReference type="Gene3D" id="2.60.40.1140">
    <property type="entry name" value="Collagen-binding surface protein Cna, B-type domain"/>
    <property type="match status" value="1"/>
</dbReference>
<evidence type="ECO:0000259" key="3">
    <source>
        <dbReference type="Pfam" id="PF05738"/>
    </source>
</evidence>
<feature type="chain" id="PRO_5017435231" evidence="2">
    <location>
        <begin position="24"/>
        <end position="276"/>
    </location>
</feature>
<name>A0A395W7C6_9FIRM</name>
<dbReference type="CDD" id="cd00222">
    <property type="entry name" value="CollagenBindB"/>
    <property type="match status" value="1"/>
</dbReference>
<reference evidence="4 5" key="1">
    <citation type="submission" date="2018-08" db="EMBL/GenBank/DDBJ databases">
        <title>A genome reference for cultivated species of the human gut microbiota.</title>
        <authorList>
            <person name="Zou Y."/>
            <person name="Xue W."/>
            <person name="Luo G."/>
        </authorList>
    </citation>
    <scope>NUCLEOTIDE SEQUENCE [LARGE SCALE GENOMIC DNA]</scope>
    <source>
        <strain evidence="4 5">AF15-20</strain>
    </source>
</reference>
<comment type="caution">
    <text evidence="4">The sequence shown here is derived from an EMBL/GenBank/DDBJ whole genome shotgun (WGS) entry which is preliminary data.</text>
</comment>
<dbReference type="SUPFAM" id="SSF49478">
    <property type="entry name" value="Cna protein B-type domain"/>
    <property type="match status" value="1"/>
</dbReference>